<reference evidence="4" key="2">
    <citation type="submission" date="2024-02" db="EMBL/GenBank/DDBJ databases">
        <title>Neisseria leonii sp. nov.</title>
        <authorList>
            <person name="Boutroux M."/>
            <person name="Favre-Rochex S."/>
            <person name="Gorgette O."/>
            <person name="Touak G."/>
            <person name="Muhle E."/>
            <person name="Chesneau O."/>
            <person name="Clermont D."/>
            <person name="Rahi P."/>
        </authorList>
    </citation>
    <scope>NUCLEOTIDE SEQUENCE</scope>
    <source>
        <strain evidence="4">51.81</strain>
    </source>
</reference>
<dbReference type="AlphaFoldDB" id="A0A9X4IDY8"/>
<feature type="signal peptide" evidence="2">
    <location>
        <begin position="1"/>
        <end position="27"/>
    </location>
</feature>
<keyword evidence="2" id="KW-0732">Signal</keyword>
<evidence type="ECO:0000256" key="1">
    <source>
        <dbReference type="SAM" id="Coils"/>
    </source>
</evidence>
<reference evidence="3" key="1">
    <citation type="submission" date="2022-10" db="EMBL/GenBank/DDBJ databases">
        <authorList>
            <person name="Boutroux M."/>
        </authorList>
    </citation>
    <scope>NUCLEOTIDE SEQUENCE</scope>
    <source>
        <strain evidence="3">51.81</strain>
    </source>
</reference>
<accession>A0A9X4IDY8</accession>
<dbReference type="Proteomes" id="UP001149607">
    <property type="component" value="Chromosome"/>
</dbReference>
<name>A0A9X4IDY8_9NEIS</name>
<evidence type="ECO:0008006" key="6">
    <source>
        <dbReference type="Google" id="ProtNLM"/>
    </source>
</evidence>
<feature type="coiled-coil region" evidence="1">
    <location>
        <begin position="153"/>
        <end position="180"/>
    </location>
</feature>
<sequence length="207" mass="21947">MKRPEMMWKTIRCLTVCGLLSAGQAQAASYICQLNGKAVFASEKIGADCRLSVMNGISGEADGTAASADYDAISRVVEKEMFGAYDDVKILPRTEPAAANRPAAAPRLEVRLRNGGNGGKKAAARVPVRAAAPVRAAPPAAAMPAVRPQLSRRQILQREIGNERAALNSAKARLEAAKRSGGNTAALLQTVRDREANLRALQRELGS</sequence>
<feature type="chain" id="PRO_5042786909" description="DUF4124 domain-containing protein" evidence="2">
    <location>
        <begin position="28"/>
        <end position="207"/>
    </location>
</feature>
<evidence type="ECO:0000313" key="4">
    <source>
        <dbReference type="EMBL" id="WWY02231.1"/>
    </source>
</evidence>
<evidence type="ECO:0000256" key="2">
    <source>
        <dbReference type="SAM" id="SignalP"/>
    </source>
</evidence>
<dbReference type="EMBL" id="JAPQFL010000004">
    <property type="protein sequence ID" value="MDD9328181.1"/>
    <property type="molecule type" value="Genomic_DNA"/>
</dbReference>
<proteinExistence type="predicted"/>
<keyword evidence="5" id="KW-1185">Reference proteome</keyword>
<organism evidence="3">
    <name type="scientific">Neisseria leonii</name>
    <dbReference type="NCBI Taxonomy" id="2995413"/>
    <lineage>
        <taxon>Bacteria</taxon>
        <taxon>Pseudomonadati</taxon>
        <taxon>Pseudomonadota</taxon>
        <taxon>Betaproteobacteria</taxon>
        <taxon>Neisseriales</taxon>
        <taxon>Neisseriaceae</taxon>
        <taxon>Neisseria</taxon>
    </lineage>
</organism>
<protein>
    <recommendedName>
        <fullName evidence="6">DUF4124 domain-containing protein</fullName>
    </recommendedName>
</protein>
<evidence type="ECO:0000313" key="3">
    <source>
        <dbReference type="EMBL" id="MDD9328181.1"/>
    </source>
</evidence>
<keyword evidence="1" id="KW-0175">Coiled coil</keyword>
<dbReference type="EMBL" id="CP146598">
    <property type="protein sequence ID" value="WWY02231.1"/>
    <property type="molecule type" value="Genomic_DNA"/>
</dbReference>
<dbReference type="RefSeq" id="WP_274585282.1">
    <property type="nucleotide sequence ID" value="NZ_CP145811.1"/>
</dbReference>
<gene>
    <name evidence="3" type="ORF">ORY91_001599</name>
    <name evidence="4" type="ORF">V9W64_05655</name>
</gene>
<evidence type="ECO:0000313" key="5">
    <source>
        <dbReference type="Proteomes" id="UP001149607"/>
    </source>
</evidence>